<dbReference type="AlphaFoldDB" id="A0AAD4DEA3"/>
<reference evidence="4" key="1">
    <citation type="journal article" date="2020" name="Fungal Divers.">
        <title>Resolving the Mortierellaceae phylogeny through synthesis of multi-gene phylogenetics and phylogenomics.</title>
        <authorList>
            <person name="Vandepol N."/>
            <person name="Liber J."/>
            <person name="Desiro A."/>
            <person name="Na H."/>
            <person name="Kennedy M."/>
            <person name="Barry K."/>
            <person name="Grigoriev I.V."/>
            <person name="Miller A.N."/>
            <person name="O'Donnell K."/>
            <person name="Stajich J.E."/>
            <person name="Bonito G."/>
        </authorList>
    </citation>
    <scope>NUCLEOTIDE SEQUENCE</scope>
    <source>
        <strain evidence="4">NRRL 28262</strain>
    </source>
</reference>
<gene>
    <name evidence="4" type="ORF">BGZ95_008311</name>
</gene>
<feature type="chain" id="PRO_5042026368" description="Peptidase M13 N-terminal domain-containing protein" evidence="2">
    <location>
        <begin position="22"/>
        <end position="217"/>
    </location>
</feature>
<dbReference type="Gene3D" id="1.10.1380.10">
    <property type="entry name" value="Neutral endopeptidase , domain2"/>
    <property type="match status" value="1"/>
</dbReference>
<dbReference type="GO" id="GO:0016485">
    <property type="term" value="P:protein processing"/>
    <property type="evidence" value="ECO:0007669"/>
    <property type="project" value="TreeGrafter"/>
</dbReference>
<evidence type="ECO:0000256" key="2">
    <source>
        <dbReference type="SAM" id="SignalP"/>
    </source>
</evidence>
<dbReference type="Gene3D" id="3.40.390.10">
    <property type="entry name" value="Collagenase (Catalytic Domain)"/>
    <property type="match status" value="1"/>
</dbReference>
<keyword evidence="5" id="KW-1185">Reference proteome</keyword>
<protein>
    <recommendedName>
        <fullName evidence="3">Peptidase M13 N-terminal domain-containing protein</fullName>
    </recommendedName>
</protein>
<sequence length="217" mass="24065">MAFAGLCLLLAVGFLCAYVRARESIPVSGKNGICTSRECTIVAADILRDLKPEVDPCTDFFTFTCGGFVDRETIPDDKAGIGYFNLEVIKTILSPETNNVQRGKDDATKRNLVKLQSLYESCMDEKKMTEIGVKPLADLVQKMIKVFPASLSVLDTEAPVSSMLAAMAHLREVNFGIQSAMNRLQQQEEEEEEEDGMRFWATQQDDISKNQTPLSVP</sequence>
<proteinExistence type="predicted"/>
<dbReference type="EMBL" id="JAAAIL010000430">
    <property type="protein sequence ID" value="KAG0275862.1"/>
    <property type="molecule type" value="Genomic_DNA"/>
</dbReference>
<comment type="caution">
    <text evidence="4">The sequence shown here is derived from an EMBL/GenBank/DDBJ whole genome shotgun (WGS) entry which is preliminary data.</text>
</comment>
<dbReference type="SUPFAM" id="SSF55486">
    <property type="entry name" value="Metalloproteases ('zincins'), catalytic domain"/>
    <property type="match status" value="1"/>
</dbReference>
<feature type="region of interest" description="Disordered" evidence="1">
    <location>
        <begin position="183"/>
        <end position="217"/>
    </location>
</feature>
<evidence type="ECO:0000259" key="3">
    <source>
        <dbReference type="Pfam" id="PF05649"/>
    </source>
</evidence>
<evidence type="ECO:0000313" key="4">
    <source>
        <dbReference type="EMBL" id="KAG0275862.1"/>
    </source>
</evidence>
<evidence type="ECO:0000313" key="5">
    <source>
        <dbReference type="Proteomes" id="UP001194580"/>
    </source>
</evidence>
<dbReference type="PANTHER" id="PTHR11733">
    <property type="entry name" value="ZINC METALLOPROTEASE FAMILY M13 NEPRILYSIN-RELATED"/>
    <property type="match status" value="1"/>
</dbReference>
<feature type="compositionally biased region" description="Polar residues" evidence="1">
    <location>
        <begin position="201"/>
        <end position="217"/>
    </location>
</feature>
<dbReference type="Pfam" id="PF05649">
    <property type="entry name" value="Peptidase_M13_N"/>
    <property type="match status" value="1"/>
</dbReference>
<feature type="domain" description="Peptidase M13 N-terminal" evidence="3">
    <location>
        <begin position="56"/>
        <end position="174"/>
    </location>
</feature>
<organism evidence="4 5">
    <name type="scientific">Linnemannia exigua</name>
    <dbReference type="NCBI Taxonomy" id="604196"/>
    <lineage>
        <taxon>Eukaryota</taxon>
        <taxon>Fungi</taxon>
        <taxon>Fungi incertae sedis</taxon>
        <taxon>Mucoromycota</taxon>
        <taxon>Mortierellomycotina</taxon>
        <taxon>Mortierellomycetes</taxon>
        <taxon>Mortierellales</taxon>
        <taxon>Mortierellaceae</taxon>
        <taxon>Linnemannia</taxon>
    </lineage>
</organism>
<dbReference type="InterPro" id="IPR042089">
    <property type="entry name" value="Peptidase_M13_dom_2"/>
</dbReference>
<dbReference type="InterPro" id="IPR000718">
    <property type="entry name" value="Peptidase_M13"/>
</dbReference>
<feature type="non-terminal residue" evidence="4">
    <location>
        <position position="217"/>
    </location>
</feature>
<keyword evidence="2" id="KW-0732">Signal</keyword>
<accession>A0AAD4DEA3</accession>
<dbReference type="InterPro" id="IPR008753">
    <property type="entry name" value="Peptidase_M13_N"/>
</dbReference>
<dbReference type="GO" id="GO:0004222">
    <property type="term" value="F:metalloendopeptidase activity"/>
    <property type="evidence" value="ECO:0007669"/>
    <property type="project" value="InterPro"/>
</dbReference>
<dbReference type="Proteomes" id="UP001194580">
    <property type="component" value="Unassembled WGS sequence"/>
</dbReference>
<dbReference type="PANTHER" id="PTHR11733:SF167">
    <property type="entry name" value="FI17812P1-RELATED"/>
    <property type="match status" value="1"/>
</dbReference>
<feature type="signal peptide" evidence="2">
    <location>
        <begin position="1"/>
        <end position="21"/>
    </location>
</feature>
<name>A0AAD4DEA3_9FUNG</name>
<dbReference type="PROSITE" id="PS51885">
    <property type="entry name" value="NEPRILYSIN"/>
    <property type="match status" value="1"/>
</dbReference>
<evidence type="ECO:0000256" key="1">
    <source>
        <dbReference type="SAM" id="MobiDB-lite"/>
    </source>
</evidence>
<dbReference type="GO" id="GO:0005886">
    <property type="term" value="C:plasma membrane"/>
    <property type="evidence" value="ECO:0007669"/>
    <property type="project" value="TreeGrafter"/>
</dbReference>
<dbReference type="InterPro" id="IPR024079">
    <property type="entry name" value="MetalloPept_cat_dom_sf"/>
</dbReference>